<evidence type="ECO:0000313" key="3">
    <source>
        <dbReference type="EMBL" id="KAK9739373.1"/>
    </source>
</evidence>
<sequence length="975" mass="108383">MRQNQRKITPNKETLIIANGHASSMHISQNSAEWEEIDFETVVREPEKTTKTHTTKRSFEVGASRPSPGSIGKLKLSSEMRQRLEQVTANHSVRSTSSKIDKPARIVNKLEDTRKMMLEQQLTGRWGSESADDNNESSGPPSPVTPAQVRAQLESKSPTQQSWTSSTWKPGPPPPPIGPSSLPPAPSMPAPPPPVRPQQQPPPPIEPIRESFMAQRQDRDTFGVHQNRTVMNNSKRNSFSANWDIQSSVTQETQDDGTSWSKDFDEKQERHARDSWDQPDSTVPSIEVNRKAMILMNDRWDSEKSFDKKNVMQEPAERPTFRSHQFSKSASRDREKKHSVSTQNTEKIEKMEVQEWPEFMRPIQTPPPSKSPILPTPTKIPKEHSPITTPKLLPLGTAACITYNRVSWLLRVRKEVFTPAEPLGPPAALHLIAPAEPLGPPAALHLVFCQIVSDVYGVTACIRLTQNEKRAGISMLSGYGITAENFNSPHRANIKRNVVELARTWPLYFARLFQVSGAAQLSDVQLLAVSHWGIHLVKKENNLLQVIKSYSLGDVASCTAPRPTTLCIESPGGRLTLHATRAQQLSEMVTKFCNENKKEIRTPTELSVNRFKTTSLDSLANSSNNSESLSDDSEGESKSFAVKCEVYGQSTCGSIRSWNRSESSNSEGCYDYVTNDCSERKTLPVDKKSELNGVRMETIPEENWCEPKVSVKEILARFENLKDTSNKDYNNNNNQHHKNNNNNNKFENLKDTSNKDYNNNNNQHHKNNNNNNNDVIVSNNNNNHNNQNLGIAMTHSVTNNVAAPALASPIIPASSLSAKLSTSTISSSSPNGNNQQNGQINHTHICNNKKSTVTSTISSSSPNGNNQQNGQINHTHICNNKKSTVSEISAAPNNSVKAPNTQTTKEIQLKSSPPPRVPPVERIEAITNNVSPMQEPTARPSRREHGAQSPSSPPPSTGKYSLLQFAMHHFRNSSE</sequence>
<dbReference type="Gene3D" id="2.30.29.30">
    <property type="entry name" value="Pleckstrin-homology domain (PH domain)/Phosphotyrosine-binding domain (PTB)"/>
    <property type="match status" value="1"/>
</dbReference>
<dbReference type="PANTHER" id="PTHR22692">
    <property type="entry name" value="MYOSIN VII, XV"/>
    <property type="match status" value="1"/>
</dbReference>
<dbReference type="EMBL" id="JASPKY010000076">
    <property type="protein sequence ID" value="KAK9739373.1"/>
    <property type="molecule type" value="Genomic_DNA"/>
</dbReference>
<feature type="compositionally biased region" description="Low complexity" evidence="1">
    <location>
        <begin position="155"/>
        <end position="169"/>
    </location>
</feature>
<feature type="compositionally biased region" description="Basic and acidic residues" evidence="1">
    <location>
        <begin position="99"/>
        <end position="108"/>
    </location>
</feature>
<organism evidence="3 4">
    <name type="scientific">Popillia japonica</name>
    <name type="common">Japanese beetle</name>
    <dbReference type="NCBI Taxonomy" id="7064"/>
    <lineage>
        <taxon>Eukaryota</taxon>
        <taxon>Metazoa</taxon>
        <taxon>Ecdysozoa</taxon>
        <taxon>Arthropoda</taxon>
        <taxon>Hexapoda</taxon>
        <taxon>Insecta</taxon>
        <taxon>Pterygota</taxon>
        <taxon>Neoptera</taxon>
        <taxon>Endopterygota</taxon>
        <taxon>Coleoptera</taxon>
        <taxon>Polyphaga</taxon>
        <taxon>Scarabaeiformia</taxon>
        <taxon>Scarabaeidae</taxon>
        <taxon>Rutelinae</taxon>
        <taxon>Popillia</taxon>
    </lineage>
</organism>
<feature type="region of interest" description="Disordered" evidence="1">
    <location>
        <begin position="890"/>
        <end position="960"/>
    </location>
</feature>
<accession>A0AAW1LVY0</accession>
<dbReference type="AlphaFoldDB" id="A0AAW1LVY0"/>
<dbReference type="Proteomes" id="UP001458880">
    <property type="component" value="Unassembled WGS sequence"/>
</dbReference>
<evidence type="ECO:0000313" key="4">
    <source>
        <dbReference type="Proteomes" id="UP001458880"/>
    </source>
</evidence>
<dbReference type="InterPro" id="IPR059004">
    <property type="entry name" value="MYO15"/>
</dbReference>
<feature type="domain" description="Unconventional myosin-XV-like" evidence="2">
    <location>
        <begin position="431"/>
        <end position="509"/>
    </location>
</feature>
<dbReference type="EMBL" id="JASPKY010000076">
    <property type="protein sequence ID" value="KAK9739374.1"/>
    <property type="molecule type" value="Genomic_DNA"/>
</dbReference>
<dbReference type="PANTHER" id="PTHR22692:SF26">
    <property type="entry name" value="SH3 DOMAIN-CONTAINING PROTEIN"/>
    <property type="match status" value="1"/>
</dbReference>
<keyword evidence="4" id="KW-1185">Reference proteome</keyword>
<name>A0AAW1LVY0_POPJA</name>
<evidence type="ECO:0000256" key="1">
    <source>
        <dbReference type="SAM" id="MobiDB-lite"/>
    </source>
</evidence>
<feature type="compositionally biased region" description="Basic and acidic residues" evidence="1">
    <location>
        <begin position="262"/>
        <end position="276"/>
    </location>
</feature>
<feature type="compositionally biased region" description="Basic and acidic residues" evidence="1">
    <location>
        <begin position="310"/>
        <end position="320"/>
    </location>
</feature>
<dbReference type="InterPro" id="IPR011993">
    <property type="entry name" value="PH-like_dom_sf"/>
</dbReference>
<comment type="caution">
    <text evidence="3">The sequence shown here is derived from an EMBL/GenBank/DDBJ whole genome shotgun (WGS) entry which is preliminary data.</text>
</comment>
<feature type="region of interest" description="Disordered" evidence="1">
    <location>
        <begin position="310"/>
        <end position="344"/>
    </location>
</feature>
<feature type="compositionally biased region" description="Polar residues" evidence="1">
    <location>
        <begin position="224"/>
        <end position="261"/>
    </location>
</feature>
<feature type="region of interest" description="Disordered" evidence="1">
    <location>
        <begin position="851"/>
        <end position="873"/>
    </location>
</feature>
<feature type="compositionally biased region" description="Polar residues" evidence="1">
    <location>
        <begin position="890"/>
        <end position="910"/>
    </location>
</feature>
<feature type="region of interest" description="Disordered" evidence="1">
    <location>
        <begin position="724"/>
        <end position="773"/>
    </location>
</feature>
<dbReference type="InterPro" id="IPR051567">
    <property type="entry name" value="Unconventional_Myosin_ATPase"/>
</dbReference>
<dbReference type="Pfam" id="PF26570">
    <property type="entry name" value="MYO15"/>
    <property type="match status" value="1"/>
</dbReference>
<proteinExistence type="predicted"/>
<protein>
    <recommendedName>
        <fullName evidence="2">Unconventional myosin-XV-like domain-containing protein</fullName>
    </recommendedName>
</protein>
<reference evidence="3 4" key="2">
    <citation type="journal article" date="2024" name="BMC Genomics">
        <title>De novo assembly and annotation of Popillia japonica's genome with initial clues to its potential as an invasive pest.</title>
        <authorList>
            <person name="Cucini C."/>
            <person name="Boschi S."/>
            <person name="Funari R."/>
            <person name="Cardaioli E."/>
            <person name="Iannotti N."/>
            <person name="Marturano G."/>
            <person name="Paoli F."/>
            <person name="Bruttini M."/>
            <person name="Carapelli A."/>
            <person name="Frati F."/>
            <person name="Nardi F."/>
        </authorList>
    </citation>
    <scope>NUCLEOTIDE SEQUENCE [LARGE SCALE GENOMIC DNA]</scope>
    <source>
        <strain evidence="3">DMR45628</strain>
    </source>
</reference>
<feature type="compositionally biased region" description="Low complexity" evidence="1">
    <location>
        <begin position="730"/>
        <end position="745"/>
    </location>
</feature>
<feature type="compositionally biased region" description="Polar residues" evidence="1">
    <location>
        <begin position="85"/>
        <end position="98"/>
    </location>
</feature>
<reference evidence="3" key="1">
    <citation type="submission" date="2023-05" db="EMBL/GenBank/DDBJ databases">
        <authorList>
            <person name="Nardi F."/>
            <person name="Carapelli A."/>
            <person name="Cucini C."/>
        </authorList>
    </citation>
    <scope>NUCLEOTIDE SEQUENCE</scope>
    <source>
        <strain evidence="3">DMR45628</strain>
        <tissue evidence="3">Testes</tissue>
    </source>
</reference>
<feature type="compositionally biased region" description="Pro residues" evidence="1">
    <location>
        <begin position="170"/>
        <end position="206"/>
    </location>
</feature>
<feature type="region of interest" description="Disordered" evidence="1">
    <location>
        <begin position="125"/>
        <end position="288"/>
    </location>
</feature>
<feature type="region of interest" description="Disordered" evidence="1">
    <location>
        <begin position="822"/>
        <end position="841"/>
    </location>
</feature>
<feature type="region of interest" description="Disordered" evidence="1">
    <location>
        <begin position="44"/>
        <end position="108"/>
    </location>
</feature>
<evidence type="ECO:0000259" key="2">
    <source>
        <dbReference type="Pfam" id="PF26570"/>
    </source>
</evidence>
<feature type="compositionally biased region" description="Low complexity" evidence="1">
    <location>
        <begin position="755"/>
        <end position="773"/>
    </location>
</feature>
<gene>
    <name evidence="3" type="ORF">QE152_g9077</name>
</gene>